<protein>
    <recommendedName>
        <fullName evidence="1">Putative membrane protein insertion efficiency factor</fullName>
    </recommendedName>
</protein>
<evidence type="ECO:0000256" key="1">
    <source>
        <dbReference type="HAMAP-Rule" id="MF_00386"/>
    </source>
</evidence>
<comment type="similarity">
    <text evidence="1">Belongs to the UPF0161 family.</text>
</comment>
<accession>A0A0G3HFX2</accession>
<reference evidence="2 3" key="1">
    <citation type="journal article" date="2015" name="Genome Announc.">
        <title>Virulence Factor Genes Detected in the Complete Genome Sequence of Corynebacterium uterequi DSM 45634, Isolated from the Uterus of a Maiden Mare.</title>
        <authorList>
            <person name="Ruckert C."/>
            <person name="Kriete M."/>
            <person name="Jaenicke S."/>
            <person name="Winkler A."/>
            <person name="Tauch A."/>
        </authorList>
    </citation>
    <scope>NUCLEOTIDE SEQUENCE [LARGE SCALE GENOMIC DNA]</scope>
    <source>
        <strain evidence="2 3">DSM 45634</strain>
    </source>
</reference>
<dbReference type="HAMAP" id="MF_00386">
    <property type="entry name" value="UPF0161_YidD"/>
    <property type="match status" value="1"/>
</dbReference>
<dbReference type="OrthoDB" id="9801753at2"/>
<dbReference type="KEGG" id="cut:CUTER_11165"/>
<proteinExistence type="inferred from homology"/>
<dbReference type="STRING" id="1072256.CUTER_11165"/>
<gene>
    <name evidence="2" type="ORF">CUTER_11165</name>
</gene>
<evidence type="ECO:0000313" key="3">
    <source>
        <dbReference type="Proteomes" id="UP000035548"/>
    </source>
</evidence>
<dbReference type="PATRIC" id="fig|1072256.5.peg.2198"/>
<organism evidence="2 3">
    <name type="scientific">Corynebacterium uterequi</name>
    <dbReference type="NCBI Taxonomy" id="1072256"/>
    <lineage>
        <taxon>Bacteria</taxon>
        <taxon>Bacillati</taxon>
        <taxon>Actinomycetota</taxon>
        <taxon>Actinomycetes</taxon>
        <taxon>Mycobacteriales</taxon>
        <taxon>Corynebacteriaceae</taxon>
        <taxon>Corynebacterium</taxon>
    </lineage>
</organism>
<comment type="function">
    <text evidence="1">Could be involved in insertion of integral membrane proteins into the membrane.</text>
</comment>
<dbReference type="EMBL" id="CP011546">
    <property type="protein sequence ID" value="AKK12194.1"/>
    <property type="molecule type" value="Genomic_DNA"/>
</dbReference>
<dbReference type="PANTHER" id="PTHR33383:SF1">
    <property type="entry name" value="MEMBRANE PROTEIN INSERTION EFFICIENCY FACTOR-RELATED"/>
    <property type="match status" value="1"/>
</dbReference>
<evidence type="ECO:0000313" key="2">
    <source>
        <dbReference type="EMBL" id="AKK12194.1"/>
    </source>
</evidence>
<reference evidence="3" key="2">
    <citation type="submission" date="2015-05" db="EMBL/GenBank/DDBJ databases">
        <title>Complete genome sequence of Corynebacterium uterequi DSM 45634, isolated from the uterus of a maiden mare.</title>
        <authorList>
            <person name="Ruckert C."/>
            <person name="Albersmeier A."/>
            <person name="Winkler A."/>
            <person name="Tauch A."/>
        </authorList>
    </citation>
    <scope>NUCLEOTIDE SEQUENCE [LARGE SCALE GENOMIC DNA]</scope>
    <source>
        <strain evidence="3">DSM 45634</strain>
    </source>
</reference>
<keyword evidence="1" id="KW-1003">Cell membrane</keyword>
<keyword evidence="1" id="KW-0472">Membrane</keyword>
<sequence>MRNVDGEQLPQPRGLPARVGVRAVRFYQRHLSGLKPAATCRFVPTCSAYTLEAITRYGLFRGSLMGMIRLAQCGPWHPGGYDPVPERSLTD</sequence>
<dbReference type="AlphaFoldDB" id="A0A0G3HFX2"/>
<keyword evidence="3" id="KW-1185">Reference proteome</keyword>
<name>A0A0G3HFX2_9CORY</name>
<dbReference type="PANTHER" id="PTHR33383">
    <property type="entry name" value="MEMBRANE PROTEIN INSERTION EFFICIENCY FACTOR-RELATED"/>
    <property type="match status" value="1"/>
</dbReference>
<dbReference type="Proteomes" id="UP000035548">
    <property type="component" value="Chromosome"/>
</dbReference>
<dbReference type="SMART" id="SM01234">
    <property type="entry name" value="Haemolytic"/>
    <property type="match status" value="1"/>
</dbReference>
<dbReference type="NCBIfam" id="TIGR00278">
    <property type="entry name" value="membrane protein insertion efficiency factor YidD"/>
    <property type="match status" value="1"/>
</dbReference>
<comment type="subcellular location">
    <subcellularLocation>
        <location evidence="1">Cell membrane</location>
        <topology evidence="1">Peripheral membrane protein</topology>
        <orientation evidence="1">Cytoplasmic side</orientation>
    </subcellularLocation>
</comment>
<dbReference type="Pfam" id="PF01809">
    <property type="entry name" value="YidD"/>
    <property type="match status" value="1"/>
</dbReference>
<dbReference type="RefSeq" id="WP_047260797.1">
    <property type="nucleotide sequence ID" value="NZ_CP011546.1"/>
</dbReference>
<dbReference type="GO" id="GO:0005886">
    <property type="term" value="C:plasma membrane"/>
    <property type="evidence" value="ECO:0007669"/>
    <property type="project" value="UniProtKB-SubCell"/>
</dbReference>
<dbReference type="InterPro" id="IPR002696">
    <property type="entry name" value="Membr_insert_effic_factor_YidD"/>
</dbReference>